<dbReference type="GO" id="GO:0007165">
    <property type="term" value="P:signal transduction"/>
    <property type="evidence" value="ECO:0007669"/>
    <property type="project" value="InterPro"/>
</dbReference>
<evidence type="ECO:0000313" key="2">
    <source>
        <dbReference type="EMBL" id="PXV95481.1"/>
    </source>
</evidence>
<dbReference type="Pfam" id="PF01584">
    <property type="entry name" value="CheW"/>
    <property type="match status" value="1"/>
</dbReference>
<feature type="domain" description="CheW-like" evidence="1">
    <location>
        <begin position="18"/>
        <end position="157"/>
    </location>
</feature>
<protein>
    <submittedName>
        <fullName evidence="2">Purine-binding chemotaxis protein CheW</fullName>
    </submittedName>
</protein>
<dbReference type="InterPro" id="IPR002545">
    <property type="entry name" value="CheW-lke_dom"/>
</dbReference>
<dbReference type="InterPro" id="IPR039315">
    <property type="entry name" value="CheW"/>
</dbReference>
<dbReference type="CDD" id="cd00732">
    <property type="entry name" value="CheW"/>
    <property type="match status" value="1"/>
</dbReference>
<evidence type="ECO:0000259" key="1">
    <source>
        <dbReference type="PROSITE" id="PS50851"/>
    </source>
</evidence>
<dbReference type="PANTHER" id="PTHR22617">
    <property type="entry name" value="CHEMOTAXIS SENSOR HISTIDINE KINASE-RELATED"/>
    <property type="match status" value="1"/>
</dbReference>
<name>A0A318ER92_9FIRM</name>
<dbReference type="GO" id="GO:0006935">
    <property type="term" value="P:chemotaxis"/>
    <property type="evidence" value="ECO:0007669"/>
    <property type="project" value="InterPro"/>
</dbReference>
<dbReference type="Gene3D" id="2.30.30.40">
    <property type="entry name" value="SH3 Domains"/>
    <property type="match status" value="1"/>
</dbReference>
<sequence>MNEELNNVLDVMEEDTQKGKFLTFSLGNEYYGIDIMYVTEIVGIQPITVVPELPDFIRGIINLRGKIIPVMDARLKFKKNPKEYNDRTCIIVVDVLDLSIGIIVDAVAEVLNISEDNIVPPPNLNSGGRKYIKSVAKSNDNVTLILDCEKLLNENELDELMIANE</sequence>
<evidence type="ECO:0000313" key="3">
    <source>
        <dbReference type="Proteomes" id="UP000247523"/>
    </source>
</evidence>
<dbReference type="EMBL" id="QICS01000001">
    <property type="protein sequence ID" value="PXV95481.1"/>
    <property type="molecule type" value="Genomic_DNA"/>
</dbReference>
<dbReference type="InterPro" id="IPR036061">
    <property type="entry name" value="CheW-like_dom_sf"/>
</dbReference>
<comment type="caution">
    <text evidence="2">The sequence shown here is derived from an EMBL/GenBank/DDBJ whole genome shotgun (WGS) entry which is preliminary data.</text>
</comment>
<dbReference type="GO" id="GO:0005829">
    <property type="term" value="C:cytosol"/>
    <property type="evidence" value="ECO:0007669"/>
    <property type="project" value="TreeGrafter"/>
</dbReference>
<dbReference type="Gene3D" id="2.40.50.180">
    <property type="entry name" value="CheA-289, Domain 4"/>
    <property type="match status" value="1"/>
</dbReference>
<dbReference type="Proteomes" id="UP000247523">
    <property type="component" value="Unassembled WGS sequence"/>
</dbReference>
<gene>
    <name evidence="2" type="ORF">C8E03_101110</name>
</gene>
<dbReference type="AlphaFoldDB" id="A0A318ER92"/>
<proteinExistence type="predicted"/>
<dbReference type="PROSITE" id="PS50851">
    <property type="entry name" value="CHEW"/>
    <property type="match status" value="1"/>
</dbReference>
<dbReference type="SMART" id="SM00260">
    <property type="entry name" value="CheW"/>
    <property type="match status" value="1"/>
</dbReference>
<reference evidence="2 3" key="1">
    <citation type="submission" date="2018-05" db="EMBL/GenBank/DDBJ databases">
        <title>Genomic Encyclopedia of Type Strains, Phase IV (KMG-IV): sequencing the most valuable type-strain genomes for metagenomic binning, comparative biology and taxonomic classification.</title>
        <authorList>
            <person name="Goeker M."/>
        </authorList>
    </citation>
    <scope>NUCLEOTIDE SEQUENCE [LARGE SCALE GENOMIC DNA]</scope>
    <source>
        <strain evidence="2 3">DSM 28816</strain>
    </source>
</reference>
<accession>A0A318ER92</accession>
<dbReference type="SUPFAM" id="SSF50341">
    <property type="entry name" value="CheW-like"/>
    <property type="match status" value="1"/>
</dbReference>
<organism evidence="2 3">
    <name type="scientific">Lachnotalea glycerini</name>
    <dbReference type="NCBI Taxonomy" id="1763509"/>
    <lineage>
        <taxon>Bacteria</taxon>
        <taxon>Bacillati</taxon>
        <taxon>Bacillota</taxon>
        <taxon>Clostridia</taxon>
        <taxon>Lachnospirales</taxon>
        <taxon>Lachnospiraceae</taxon>
        <taxon>Lachnotalea</taxon>
    </lineage>
</organism>
<dbReference type="PANTHER" id="PTHR22617:SF23">
    <property type="entry name" value="CHEMOTAXIS PROTEIN CHEW"/>
    <property type="match status" value="1"/>
</dbReference>
<dbReference type="RefSeq" id="WP_110289974.1">
    <property type="nucleotide sequence ID" value="NZ_QICS01000001.1"/>
</dbReference>